<dbReference type="AlphaFoldDB" id="A0A250XC92"/>
<organism evidence="2 3">
    <name type="scientific">Chlamydomonas eustigma</name>
    <dbReference type="NCBI Taxonomy" id="1157962"/>
    <lineage>
        <taxon>Eukaryota</taxon>
        <taxon>Viridiplantae</taxon>
        <taxon>Chlorophyta</taxon>
        <taxon>core chlorophytes</taxon>
        <taxon>Chlorophyceae</taxon>
        <taxon>CS clade</taxon>
        <taxon>Chlamydomonadales</taxon>
        <taxon>Chlamydomonadaceae</taxon>
        <taxon>Chlamydomonas</taxon>
    </lineage>
</organism>
<dbReference type="EMBL" id="BEGY01000055">
    <property type="protein sequence ID" value="GAX80676.1"/>
    <property type="molecule type" value="Genomic_DNA"/>
</dbReference>
<dbReference type="Proteomes" id="UP000232323">
    <property type="component" value="Unassembled WGS sequence"/>
</dbReference>
<evidence type="ECO:0000313" key="3">
    <source>
        <dbReference type="Proteomes" id="UP000232323"/>
    </source>
</evidence>
<protein>
    <submittedName>
        <fullName evidence="2">Uncharacterized protein</fullName>
    </submittedName>
</protein>
<feature type="transmembrane region" description="Helical" evidence="1">
    <location>
        <begin position="12"/>
        <end position="33"/>
    </location>
</feature>
<comment type="caution">
    <text evidence="2">The sequence shown here is derived from an EMBL/GenBank/DDBJ whole genome shotgun (WGS) entry which is preliminary data.</text>
</comment>
<keyword evidence="1" id="KW-0472">Membrane</keyword>
<keyword evidence="1" id="KW-1133">Transmembrane helix</keyword>
<accession>A0A250XC92</accession>
<name>A0A250XC92_9CHLO</name>
<proteinExistence type="predicted"/>
<sequence>MALTKPPPYYFWVSLALFAGVATLGTCGVVYYVGLVTAGNISGANSVALTSARELEKLLGDQKGPILSVAQQIELNPHWPSFNAKFEALAVTIAQVEDLDSISQNGSIYLIGP</sequence>
<keyword evidence="1" id="KW-0812">Transmembrane</keyword>
<evidence type="ECO:0000256" key="1">
    <source>
        <dbReference type="SAM" id="Phobius"/>
    </source>
</evidence>
<evidence type="ECO:0000313" key="2">
    <source>
        <dbReference type="EMBL" id="GAX80676.1"/>
    </source>
</evidence>
<gene>
    <name evidence="2" type="ORF">CEUSTIGMA_g8111.t1</name>
</gene>
<reference evidence="2 3" key="1">
    <citation type="submission" date="2017-08" db="EMBL/GenBank/DDBJ databases">
        <title>Acidophilic green algal genome provides insights into adaptation to an acidic environment.</title>
        <authorList>
            <person name="Hirooka S."/>
            <person name="Hirose Y."/>
            <person name="Kanesaki Y."/>
            <person name="Higuchi S."/>
            <person name="Fujiwara T."/>
            <person name="Onuma R."/>
            <person name="Era A."/>
            <person name="Ohbayashi R."/>
            <person name="Uzuka A."/>
            <person name="Nozaki H."/>
            <person name="Yoshikawa H."/>
            <person name="Miyagishima S.Y."/>
        </authorList>
    </citation>
    <scope>NUCLEOTIDE SEQUENCE [LARGE SCALE GENOMIC DNA]</scope>
    <source>
        <strain evidence="2 3">NIES-2499</strain>
    </source>
</reference>
<keyword evidence="3" id="KW-1185">Reference proteome</keyword>